<feature type="compositionally biased region" description="Polar residues" evidence="1">
    <location>
        <begin position="42"/>
        <end position="64"/>
    </location>
</feature>
<reference evidence="3" key="4">
    <citation type="submission" date="2024-05" db="EMBL/GenBank/DDBJ databases">
        <authorList>
            <person name="Sun Q."/>
            <person name="Sedlacek I."/>
        </authorList>
    </citation>
    <scope>NUCLEOTIDE SEQUENCE</scope>
    <source>
        <strain evidence="3">CCM 4175</strain>
    </source>
</reference>
<organism evidence="4 5">
    <name type="scientific">Staphylococcus muscae</name>
    <dbReference type="NCBI Taxonomy" id="1294"/>
    <lineage>
        <taxon>Bacteria</taxon>
        <taxon>Bacillati</taxon>
        <taxon>Bacillota</taxon>
        <taxon>Bacilli</taxon>
        <taxon>Bacillales</taxon>
        <taxon>Staphylococcaceae</taxon>
        <taxon>Staphylococcus</taxon>
    </lineage>
</organism>
<reference evidence="4 5" key="2">
    <citation type="submission" date="2017-06" db="EMBL/GenBank/DDBJ databases">
        <authorList>
            <consortium name="Pathogen Informatics"/>
        </authorList>
    </citation>
    <scope>NUCLEOTIDE SEQUENCE [LARGE SCALE GENOMIC DNA]</scope>
    <source>
        <strain evidence="4 5">NCTC13833</strain>
    </source>
</reference>
<evidence type="ECO:0000313" key="5">
    <source>
        <dbReference type="Proteomes" id="UP000243706"/>
    </source>
</evidence>
<feature type="region of interest" description="Disordered" evidence="1">
    <location>
        <begin position="224"/>
        <end position="265"/>
    </location>
</feature>
<dbReference type="OrthoDB" id="2394725at2"/>
<feature type="signal peptide" evidence="2">
    <location>
        <begin position="1"/>
        <end position="18"/>
    </location>
</feature>
<evidence type="ECO:0000313" key="4">
    <source>
        <dbReference type="EMBL" id="SNV98442.1"/>
    </source>
</evidence>
<dbReference type="EMBL" id="LT906464">
    <property type="protein sequence ID" value="SNV98442.1"/>
    <property type="molecule type" value="Genomic_DNA"/>
</dbReference>
<proteinExistence type="predicted"/>
<feature type="chain" id="PRO_5038807482" evidence="2">
    <location>
        <begin position="19"/>
        <end position="330"/>
    </location>
</feature>
<reference evidence="6" key="3">
    <citation type="journal article" date="2019" name="Int. J. Syst. Evol. Microbiol.">
        <title>The Global Catalogue of Microorganisms (GCM) 10K type strain sequencing project: providing services to taxonomists for standard genome sequencing and annotation.</title>
        <authorList>
            <consortium name="The Broad Institute Genomics Platform"/>
            <consortium name="The Broad Institute Genome Sequencing Center for Infectious Disease"/>
            <person name="Wu L."/>
            <person name="Ma J."/>
        </authorList>
    </citation>
    <scope>NUCLEOTIDE SEQUENCE [LARGE SCALE GENOMIC DNA]</scope>
    <source>
        <strain evidence="6">CCM 4175</strain>
    </source>
</reference>
<evidence type="ECO:0000256" key="2">
    <source>
        <dbReference type="SAM" id="SignalP"/>
    </source>
</evidence>
<feature type="region of interest" description="Disordered" evidence="1">
    <location>
        <begin position="24"/>
        <end position="65"/>
    </location>
</feature>
<feature type="compositionally biased region" description="Low complexity" evidence="1">
    <location>
        <begin position="237"/>
        <end position="265"/>
    </location>
</feature>
<accession>A0A240BSS8</accession>
<keyword evidence="6" id="KW-1185">Reference proteome</keyword>
<keyword evidence="2" id="KW-0732">Signal</keyword>
<dbReference type="EMBL" id="BMCB01000002">
    <property type="protein sequence ID" value="GGA82312.1"/>
    <property type="molecule type" value="Genomic_DNA"/>
</dbReference>
<dbReference type="KEGG" id="smus:C7J88_07525"/>
<dbReference type="Proteomes" id="UP000652995">
    <property type="component" value="Unassembled WGS sequence"/>
</dbReference>
<reference evidence="3" key="1">
    <citation type="journal article" date="2014" name="Int. J. Syst. Evol. Microbiol.">
        <title>Complete genome of a new Firmicutes species belonging to the dominant human colonic microbiota ('Ruminococcus bicirculans') reveals two chromosomes and a selective capacity to utilize plant glucans.</title>
        <authorList>
            <consortium name="NISC Comparative Sequencing Program"/>
            <person name="Wegmann U."/>
            <person name="Louis P."/>
            <person name="Goesmann A."/>
            <person name="Henrissat B."/>
            <person name="Duncan S.H."/>
            <person name="Flint H.J."/>
        </authorList>
    </citation>
    <scope>NUCLEOTIDE SEQUENCE</scope>
    <source>
        <strain evidence="3">CCM 4175</strain>
    </source>
</reference>
<evidence type="ECO:0000313" key="6">
    <source>
        <dbReference type="Proteomes" id="UP000652995"/>
    </source>
</evidence>
<feature type="compositionally biased region" description="Basic and acidic residues" evidence="1">
    <location>
        <begin position="29"/>
        <end position="41"/>
    </location>
</feature>
<dbReference type="PROSITE" id="PS51257">
    <property type="entry name" value="PROKAR_LIPOPROTEIN"/>
    <property type="match status" value="1"/>
</dbReference>
<protein>
    <submittedName>
        <fullName evidence="4">Lipoprotein</fullName>
    </submittedName>
</protein>
<sequence>MKNVLGILMTTALSITLAACSGGDNEQANQEKDISNKKEAVQNKSNEQTKKQGNQSSNQTTEKQISADEAVQNLTDEEKVALALYELSLGEVGIIQGEVSISKDELMSGQYTQKRYGPPGTSDRVLPVSQLILTPETVATIPGPPSDLKLYKPYPQKSGGSVGYVAISNDQIIIYATQHAPRYHDLLDQNSSDAANVYNIKDLYNKHSHQNYKELASKIAFGPEPPQAKSQFIDEPTQSSATSDSEESSSNTDTSSSSDTTVTRENVIDIVEEYEGHALDTEKYTYKEPEQMDDGSWGFSFLDKSGNLAGSYIVSKDGTVTKYDEKGIEV</sequence>
<evidence type="ECO:0000313" key="3">
    <source>
        <dbReference type="EMBL" id="GGA82312.1"/>
    </source>
</evidence>
<dbReference type="RefSeq" id="WP_095115037.1">
    <property type="nucleotide sequence ID" value="NZ_BMCB01000002.1"/>
</dbReference>
<name>A0A240BSS8_9STAP</name>
<dbReference type="AlphaFoldDB" id="A0A240BSS8"/>
<keyword evidence="4" id="KW-0449">Lipoprotein</keyword>
<evidence type="ECO:0000256" key="1">
    <source>
        <dbReference type="SAM" id="MobiDB-lite"/>
    </source>
</evidence>
<dbReference type="Proteomes" id="UP000243706">
    <property type="component" value="Chromosome 1"/>
</dbReference>
<gene>
    <name evidence="3" type="ORF">GCM10007183_03130</name>
    <name evidence="4" type="ORF">SAMEA4412661_00070</name>
</gene>